<sequence length="228" mass="23429">MKIKTLVMALSITGVLAVSAPASAQFGGLGSALGGGKSEAKGDIDGQVKSFMEQSGNTYKLVYNSLKAVEAAYATAEKAAKIQEEVAAFNKSTDPKEQQAKAAEALKTDGALVAELAQSKTAQEDTKNLSKDKQKLLLAGVSNFTIAALGAGNLGKTGGDIVKSVSSNPMSMGKVMPVKDALPILADTVSVSGKLLPALLKVMKGANLSVPDVKAESKPAELNADMFK</sequence>
<dbReference type="Proteomes" id="UP000735592">
    <property type="component" value="Unassembled WGS sequence"/>
</dbReference>
<feature type="chain" id="PRO_5046953756" evidence="1">
    <location>
        <begin position="25"/>
        <end position="228"/>
    </location>
</feature>
<feature type="signal peptide" evidence="1">
    <location>
        <begin position="1"/>
        <end position="24"/>
    </location>
</feature>
<evidence type="ECO:0000313" key="3">
    <source>
        <dbReference type="Proteomes" id="UP000735592"/>
    </source>
</evidence>
<evidence type="ECO:0000313" key="2">
    <source>
        <dbReference type="EMBL" id="MTW31702.1"/>
    </source>
</evidence>
<dbReference type="EMBL" id="WNKW01000001">
    <property type="protein sequence ID" value="MTW31702.1"/>
    <property type="molecule type" value="Genomic_DNA"/>
</dbReference>
<gene>
    <name evidence="2" type="ORF">GM655_02555</name>
</gene>
<comment type="caution">
    <text evidence="2">The sequence shown here is derived from an EMBL/GenBank/DDBJ whole genome shotgun (WGS) entry which is preliminary data.</text>
</comment>
<reference evidence="2 3" key="1">
    <citation type="submission" date="2019-11" db="EMBL/GenBank/DDBJ databases">
        <title>Type strains purchased from KCTC, JCM and DSMZ.</title>
        <authorList>
            <person name="Lu H."/>
        </authorList>
    </citation>
    <scope>NUCLEOTIDE SEQUENCE [LARGE SCALE GENOMIC DNA]</scope>
    <source>
        <strain evidence="2 3">DSM 103461</strain>
    </source>
</reference>
<proteinExistence type="predicted"/>
<evidence type="ECO:0000256" key="1">
    <source>
        <dbReference type="SAM" id="SignalP"/>
    </source>
</evidence>
<name>A0ABW9SIA8_9BURK</name>
<dbReference type="RefSeq" id="WP_155433049.1">
    <property type="nucleotide sequence ID" value="NZ_JBHLXK010000001.1"/>
</dbReference>
<accession>A0ABW9SIA8</accession>
<organism evidence="2 3">
    <name type="scientific">Pseudoduganella danionis</name>
    <dbReference type="NCBI Taxonomy" id="1890295"/>
    <lineage>
        <taxon>Bacteria</taxon>
        <taxon>Pseudomonadati</taxon>
        <taxon>Pseudomonadota</taxon>
        <taxon>Betaproteobacteria</taxon>
        <taxon>Burkholderiales</taxon>
        <taxon>Oxalobacteraceae</taxon>
        <taxon>Telluria group</taxon>
        <taxon>Pseudoduganella</taxon>
    </lineage>
</organism>
<keyword evidence="3" id="KW-1185">Reference proteome</keyword>
<protein>
    <submittedName>
        <fullName evidence="2">Uncharacterized protein</fullName>
    </submittedName>
</protein>
<keyword evidence="1" id="KW-0732">Signal</keyword>